<dbReference type="Proteomes" id="UP001595901">
    <property type="component" value="Unassembled WGS sequence"/>
</dbReference>
<name>A0ABV8D3T4_9STRE</name>
<evidence type="ECO:0000313" key="4">
    <source>
        <dbReference type="Proteomes" id="UP001595901"/>
    </source>
</evidence>
<dbReference type="InterPro" id="IPR045155">
    <property type="entry name" value="Beta-lactam_cat"/>
</dbReference>
<organism evidence="3 4">
    <name type="scientific">Streptococcus dentapri</name>
    <dbReference type="NCBI Taxonomy" id="573564"/>
    <lineage>
        <taxon>Bacteria</taxon>
        <taxon>Bacillati</taxon>
        <taxon>Bacillota</taxon>
        <taxon>Bacilli</taxon>
        <taxon>Lactobacillales</taxon>
        <taxon>Streptococcaceae</taxon>
        <taxon>Streptococcus</taxon>
    </lineage>
</organism>
<gene>
    <name evidence="3" type="ORF">ACFOSE_08860</name>
</gene>
<evidence type="ECO:0000256" key="1">
    <source>
        <dbReference type="SAM" id="MobiDB-lite"/>
    </source>
</evidence>
<evidence type="ECO:0000313" key="3">
    <source>
        <dbReference type="EMBL" id="MFC3932857.1"/>
    </source>
</evidence>
<dbReference type="Pfam" id="PF13354">
    <property type="entry name" value="Beta-lactamase2"/>
    <property type="match status" value="1"/>
</dbReference>
<dbReference type="EMBL" id="JBHSAC010000075">
    <property type="protein sequence ID" value="MFC3932857.1"/>
    <property type="molecule type" value="Genomic_DNA"/>
</dbReference>
<proteinExistence type="predicted"/>
<dbReference type="RefSeq" id="WP_380432595.1">
    <property type="nucleotide sequence ID" value="NZ_JBHSAC010000075.1"/>
</dbReference>
<reference evidence="4" key="1">
    <citation type="journal article" date="2019" name="Int. J. Syst. Evol. Microbiol.">
        <title>The Global Catalogue of Microorganisms (GCM) 10K type strain sequencing project: providing services to taxonomists for standard genome sequencing and annotation.</title>
        <authorList>
            <consortium name="The Broad Institute Genomics Platform"/>
            <consortium name="The Broad Institute Genome Sequencing Center for Infectious Disease"/>
            <person name="Wu L."/>
            <person name="Ma J."/>
        </authorList>
    </citation>
    <scope>NUCLEOTIDE SEQUENCE [LARGE SCALE GENOMIC DNA]</scope>
    <source>
        <strain evidence="4">CCUG 58728</strain>
    </source>
</reference>
<comment type="caution">
    <text evidence="3">The sequence shown here is derived from an EMBL/GenBank/DDBJ whole genome shotgun (WGS) entry which is preliminary data.</text>
</comment>
<feature type="compositionally biased region" description="Basic and acidic residues" evidence="1">
    <location>
        <begin position="50"/>
        <end position="72"/>
    </location>
</feature>
<dbReference type="InterPro" id="IPR000871">
    <property type="entry name" value="Beta-lactam_class-A"/>
</dbReference>
<feature type="domain" description="Beta-lactamase class A catalytic" evidence="2">
    <location>
        <begin position="115"/>
        <end position="317"/>
    </location>
</feature>
<sequence length="354" mass="40399">MKGEMMLKKLTIVLAVILTLVLGILGSIYWQQGKKTLIDHQKTAQNPESNSERQNAEEEVKPRNKSTEEKQAVMEADAERMNVLGLYYDYANMSLVDTVNTFLAEQGIDQSQVAFSYKNTATNEAFSMNDTQLMTAGSTYKLPLNMLVVDEVAKGKYNYEQRFDITNTDYEFQGEHDTYVNNYGGSMSIPEMQYGSLVISENTPAHALGNLLGGIETAYGMYTRYGKSNSPDVPAFQLEGNKTTTSYYIQVLDYLYKHQEKYSDLLYYIGESFPDEYYKTYLPEDMTIYQKPGYVREALNIDAIVMESSPYLIAIYTRYLGGSTEESSEINNYGYSQLAMMTYVINEWHRVNMN</sequence>
<dbReference type="Gene3D" id="3.40.710.10">
    <property type="entry name" value="DD-peptidase/beta-lactamase superfamily"/>
    <property type="match status" value="1"/>
</dbReference>
<dbReference type="GO" id="GO:0016787">
    <property type="term" value="F:hydrolase activity"/>
    <property type="evidence" value="ECO:0007669"/>
    <property type="project" value="UniProtKB-KW"/>
</dbReference>
<keyword evidence="4" id="KW-1185">Reference proteome</keyword>
<keyword evidence="3" id="KW-0378">Hydrolase</keyword>
<dbReference type="PANTHER" id="PTHR35333">
    <property type="entry name" value="BETA-LACTAMASE"/>
    <property type="match status" value="1"/>
</dbReference>
<dbReference type="InterPro" id="IPR012338">
    <property type="entry name" value="Beta-lactam/transpept-like"/>
</dbReference>
<dbReference type="PANTHER" id="PTHR35333:SF3">
    <property type="entry name" value="BETA-LACTAMASE-TYPE TRANSPEPTIDASE FOLD CONTAINING PROTEIN"/>
    <property type="match status" value="1"/>
</dbReference>
<dbReference type="SUPFAM" id="SSF56601">
    <property type="entry name" value="beta-lactamase/transpeptidase-like"/>
    <property type="match status" value="1"/>
</dbReference>
<protein>
    <submittedName>
        <fullName evidence="3">Serine hydrolase</fullName>
    </submittedName>
</protein>
<evidence type="ECO:0000259" key="2">
    <source>
        <dbReference type="Pfam" id="PF13354"/>
    </source>
</evidence>
<accession>A0ABV8D3T4</accession>
<feature type="region of interest" description="Disordered" evidence="1">
    <location>
        <begin position="40"/>
        <end position="72"/>
    </location>
</feature>